<accession>A0A1B2HSV1</accession>
<evidence type="ECO:0000313" key="2">
    <source>
        <dbReference type="Proteomes" id="UP000093053"/>
    </source>
</evidence>
<gene>
    <name evidence="1" type="ORF">BBK82_37070</name>
</gene>
<evidence type="ECO:0000313" key="1">
    <source>
        <dbReference type="EMBL" id="ANZ40772.1"/>
    </source>
</evidence>
<dbReference type="Gene3D" id="3.10.180.10">
    <property type="entry name" value="2,3-Dihydroxybiphenyl 1,2-Dioxygenase, domain 1"/>
    <property type="match status" value="1"/>
</dbReference>
<dbReference type="AlphaFoldDB" id="A0A1B2HSV1"/>
<dbReference type="InterPro" id="IPR029068">
    <property type="entry name" value="Glyas_Bleomycin-R_OHBP_Dase"/>
</dbReference>
<dbReference type="SUPFAM" id="SSF54593">
    <property type="entry name" value="Glyoxalase/Bleomycin resistance protein/Dihydroxybiphenyl dioxygenase"/>
    <property type="match status" value="1"/>
</dbReference>
<proteinExistence type="predicted"/>
<dbReference type="KEGG" id="led:BBK82_37070"/>
<dbReference type="Proteomes" id="UP000093053">
    <property type="component" value="Chromosome"/>
</dbReference>
<reference evidence="1 2" key="1">
    <citation type="submission" date="2016-07" db="EMBL/GenBank/DDBJ databases">
        <title>Complete genome sequence of the Lentzea guizhouensis DHS C013.</title>
        <authorList>
            <person name="Cao C."/>
        </authorList>
    </citation>
    <scope>NUCLEOTIDE SEQUENCE [LARGE SCALE GENOMIC DNA]</scope>
    <source>
        <strain evidence="1 2">DHS C013</strain>
    </source>
</reference>
<dbReference type="EMBL" id="CP016793">
    <property type="protein sequence ID" value="ANZ40772.1"/>
    <property type="molecule type" value="Genomic_DNA"/>
</dbReference>
<organism evidence="1 2">
    <name type="scientific">Lentzea guizhouensis</name>
    <dbReference type="NCBI Taxonomy" id="1586287"/>
    <lineage>
        <taxon>Bacteria</taxon>
        <taxon>Bacillati</taxon>
        <taxon>Actinomycetota</taxon>
        <taxon>Actinomycetes</taxon>
        <taxon>Pseudonocardiales</taxon>
        <taxon>Pseudonocardiaceae</taxon>
        <taxon>Lentzea</taxon>
    </lineage>
</organism>
<protein>
    <recommendedName>
        <fullName evidence="3">Glyoxalase-like domain-containing protein</fullName>
    </recommendedName>
</protein>
<dbReference type="STRING" id="1586287.BBK82_37070"/>
<sequence length="194" mass="20443">MDFFAGVFGWTVIADPGGSFTGWVGDRLAAQVVAGHGGWRVVFGGDGARELSGGSGVDTGRVLHGPWAPVPRVGEPCWVELMVAEPDDGYWAAELGWETRVESEDFALFLSARHGGPRPVAGRLRTSRSSGWVPYFAVDSVEQTCVRVSELDGRVLVEPLVVPTGLVASVVGPHGGECVVLERPAGWGGTWSAG</sequence>
<name>A0A1B2HSV1_9PSEU</name>
<keyword evidence="2" id="KW-1185">Reference proteome</keyword>
<evidence type="ECO:0008006" key="3">
    <source>
        <dbReference type="Google" id="ProtNLM"/>
    </source>
</evidence>